<dbReference type="GO" id="GO:0016787">
    <property type="term" value="F:hydrolase activity"/>
    <property type="evidence" value="ECO:0007669"/>
    <property type="project" value="UniProtKB-KW"/>
</dbReference>
<dbReference type="RefSeq" id="WP_377556435.1">
    <property type="nucleotide sequence ID" value="NZ_JBHUHQ010000015.1"/>
</dbReference>
<accession>A0ABW4VXM4</accession>
<dbReference type="InterPro" id="IPR036514">
    <property type="entry name" value="SGNH_hydro_sf"/>
</dbReference>
<keyword evidence="3" id="KW-0378">Hydrolase</keyword>
<dbReference type="Gene3D" id="3.40.50.1110">
    <property type="entry name" value="SGNH hydrolase"/>
    <property type="match status" value="1"/>
</dbReference>
<sequence>MKRKMFIYIISLLLLCFGVATFIIFEQSNATNNITMPNVTNEDEQENDEENAENDSDENQVEENEENGTENFKDIISEAVESTIDFFKRKETNIVAIGDSLTQGVGDRTDRGGYVGIIEEQLNATDERVHFDNFGKRGNRTDQLITRLNDASIVDAIKKSDIVLITIGANDIMQVAKENFTNLTFEPFSKELVHYEERVKTILERIHEINSNTEIYLIGFYNPFSQYFPEIEELDQIVDSWNATGQRLVEEHSNGTFIPTKDLFVGTEVNLFADDNFHPNEEGYELMAERVLEYLTEER</sequence>
<dbReference type="SUPFAM" id="SSF52266">
    <property type="entry name" value="SGNH hydrolase"/>
    <property type="match status" value="1"/>
</dbReference>
<dbReference type="PANTHER" id="PTHR30383:SF27">
    <property type="entry name" value="SPORE GERMINATION LIPASE LIPC"/>
    <property type="match status" value="1"/>
</dbReference>
<evidence type="ECO:0000259" key="2">
    <source>
        <dbReference type="Pfam" id="PF13472"/>
    </source>
</evidence>
<proteinExistence type="predicted"/>
<dbReference type="EMBL" id="JBHUHQ010000015">
    <property type="protein sequence ID" value="MFD2044342.1"/>
    <property type="molecule type" value="Genomic_DNA"/>
</dbReference>
<keyword evidence="4" id="KW-1185">Reference proteome</keyword>
<evidence type="ECO:0000313" key="3">
    <source>
        <dbReference type="EMBL" id="MFD2044342.1"/>
    </source>
</evidence>
<comment type="caution">
    <text evidence="3">The sequence shown here is derived from an EMBL/GenBank/DDBJ whole genome shotgun (WGS) entry which is preliminary data.</text>
</comment>
<organism evidence="3 4">
    <name type="scientific">Ornithinibacillus salinisoli</name>
    <dbReference type="NCBI Taxonomy" id="1848459"/>
    <lineage>
        <taxon>Bacteria</taxon>
        <taxon>Bacillati</taxon>
        <taxon>Bacillota</taxon>
        <taxon>Bacilli</taxon>
        <taxon>Bacillales</taxon>
        <taxon>Bacillaceae</taxon>
        <taxon>Ornithinibacillus</taxon>
    </lineage>
</organism>
<dbReference type="InterPro" id="IPR051532">
    <property type="entry name" value="Ester_Hydrolysis_Enzymes"/>
</dbReference>
<feature type="domain" description="SGNH hydrolase-type esterase" evidence="2">
    <location>
        <begin position="96"/>
        <end position="286"/>
    </location>
</feature>
<gene>
    <name evidence="3" type="ORF">ACFSJF_08705</name>
</gene>
<dbReference type="InterPro" id="IPR013830">
    <property type="entry name" value="SGNH_hydro"/>
</dbReference>
<feature type="region of interest" description="Disordered" evidence="1">
    <location>
        <begin position="33"/>
        <end position="70"/>
    </location>
</feature>
<reference evidence="4" key="1">
    <citation type="journal article" date="2019" name="Int. J. Syst. Evol. Microbiol.">
        <title>The Global Catalogue of Microorganisms (GCM) 10K type strain sequencing project: providing services to taxonomists for standard genome sequencing and annotation.</title>
        <authorList>
            <consortium name="The Broad Institute Genomics Platform"/>
            <consortium name="The Broad Institute Genome Sequencing Center for Infectious Disease"/>
            <person name="Wu L."/>
            <person name="Ma J."/>
        </authorList>
    </citation>
    <scope>NUCLEOTIDE SEQUENCE [LARGE SCALE GENOMIC DNA]</scope>
    <source>
        <strain evidence="4">R28</strain>
    </source>
</reference>
<dbReference type="Pfam" id="PF13472">
    <property type="entry name" value="Lipase_GDSL_2"/>
    <property type="match status" value="1"/>
</dbReference>
<protein>
    <submittedName>
        <fullName evidence="3">SGNH/GDSL hydrolase family protein</fullName>
    </submittedName>
</protein>
<evidence type="ECO:0000313" key="4">
    <source>
        <dbReference type="Proteomes" id="UP001597383"/>
    </source>
</evidence>
<name>A0ABW4VXM4_9BACI</name>
<evidence type="ECO:0000256" key="1">
    <source>
        <dbReference type="SAM" id="MobiDB-lite"/>
    </source>
</evidence>
<dbReference type="PANTHER" id="PTHR30383">
    <property type="entry name" value="THIOESTERASE 1/PROTEASE 1/LYSOPHOSPHOLIPASE L1"/>
    <property type="match status" value="1"/>
</dbReference>
<dbReference type="CDD" id="cd04506">
    <property type="entry name" value="SGNH_hydrolase_YpmR_like"/>
    <property type="match status" value="1"/>
</dbReference>
<feature type="compositionally biased region" description="Acidic residues" evidence="1">
    <location>
        <begin position="41"/>
        <end position="68"/>
    </location>
</feature>
<dbReference type="Proteomes" id="UP001597383">
    <property type="component" value="Unassembled WGS sequence"/>
</dbReference>